<keyword evidence="1" id="KW-1133">Transmembrane helix</keyword>
<keyword evidence="1" id="KW-0812">Transmembrane</keyword>
<gene>
    <name evidence="2" type="ORF">NCTC10060_00041</name>
</gene>
<proteinExistence type="predicted"/>
<evidence type="ECO:0000313" key="2">
    <source>
        <dbReference type="EMBL" id="SUG53013.1"/>
    </source>
</evidence>
<dbReference type="RefSeq" id="WP_023233707.1">
    <property type="nucleotide sequence ID" value="NZ_DACWWF010000017.1"/>
</dbReference>
<feature type="transmembrane region" description="Helical" evidence="1">
    <location>
        <begin position="157"/>
        <end position="183"/>
    </location>
</feature>
<reference evidence="2 3" key="1">
    <citation type="submission" date="2018-06" db="EMBL/GenBank/DDBJ databases">
        <authorList>
            <consortium name="Pathogen Informatics"/>
            <person name="Doyle S."/>
        </authorList>
    </citation>
    <scope>NUCLEOTIDE SEQUENCE [LARGE SCALE GENOMIC DNA]</scope>
    <source>
        <strain evidence="2 3">NCTC10060</strain>
    </source>
</reference>
<dbReference type="EMBL" id="UGXH01000001">
    <property type="protein sequence ID" value="SUG53013.1"/>
    <property type="molecule type" value="Genomic_DNA"/>
</dbReference>
<dbReference type="AlphaFoldDB" id="A0A379TRN7"/>
<protein>
    <submittedName>
        <fullName evidence="2">Uncharacterized protein</fullName>
    </submittedName>
</protein>
<name>A0A379TRN7_SALDZ</name>
<sequence length="225" mass="25756">MSDNIDEITSEFIQKFESELNKKVEGVLENKVRGMLVDFRDLQKRIEDFPGLFASKIDDVNDAIRATPGTLEESLQKVFVSVEEMEKTTERLLDDYKVTMRANSINELELIKLKIAGQIHESIQNALDKPLEDAKEKTKEINTILKNGLRSEMSNRVALGLGGLIGIALLSISGCLAFGIMYLQQQDKAEQYYNAFRDQKAVIERMPEVVQRQFREETKKYFNLD</sequence>
<accession>A0A379TRN7</accession>
<evidence type="ECO:0000256" key="1">
    <source>
        <dbReference type="SAM" id="Phobius"/>
    </source>
</evidence>
<organism evidence="2 3">
    <name type="scientific">Salmonella diarizonae</name>
    <dbReference type="NCBI Taxonomy" id="59204"/>
    <lineage>
        <taxon>Bacteria</taxon>
        <taxon>Pseudomonadati</taxon>
        <taxon>Pseudomonadota</taxon>
        <taxon>Gammaproteobacteria</taxon>
        <taxon>Enterobacterales</taxon>
        <taxon>Enterobacteriaceae</taxon>
        <taxon>Salmonella</taxon>
    </lineage>
</organism>
<keyword evidence="1" id="KW-0472">Membrane</keyword>
<evidence type="ECO:0000313" key="3">
    <source>
        <dbReference type="Proteomes" id="UP000254633"/>
    </source>
</evidence>
<dbReference type="Proteomes" id="UP000254633">
    <property type="component" value="Unassembled WGS sequence"/>
</dbReference>